<gene>
    <name evidence="1" type="ORF">OD750_004045</name>
</gene>
<dbReference type="RefSeq" id="WP_263542923.1">
    <property type="nucleotide sequence ID" value="NZ_JAOVZO020000003.1"/>
</dbReference>
<dbReference type="Proteomes" id="UP001139971">
    <property type="component" value="Unassembled WGS sequence"/>
</dbReference>
<keyword evidence="2" id="KW-1185">Reference proteome</keyword>
<accession>A0A9X4BHZ7</accession>
<proteinExistence type="predicted"/>
<evidence type="ECO:0000313" key="1">
    <source>
        <dbReference type="EMBL" id="MDC8011712.1"/>
    </source>
</evidence>
<organism evidence="1 2">
    <name type="scientific">Tahibacter soli</name>
    <dbReference type="NCBI Taxonomy" id="2983605"/>
    <lineage>
        <taxon>Bacteria</taxon>
        <taxon>Pseudomonadati</taxon>
        <taxon>Pseudomonadota</taxon>
        <taxon>Gammaproteobacteria</taxon>
        <taxon>Lysobacterales</taxon>
        <taxon>Rhodanobacteraceae</taxon>
        <taxon>Tahibacter</taxon>
    </lineage>
</organism>
<name>A0A9X4BHZ7_9GAMM</name>
<dbReference type="EMBL" id="JAOVZO020000003">
    <property type="protein sequence ID" value="MDC8011712.1"/>
    <property type="molecule type" value="Genomic_DNA"/>
</dbReference>
<reference evidence="1" key="1">
    <citation type="submission" date="2023-02" db="EMBL/GenBank/DDBJ databases">
        <title>Tahibacter soli sp. nov. isolated from soil.</title>
        <authorList>
            <person name="Baek J.H."/>
            <person name="Lee J.K."/>
            <person name="Choi D.G."/>
            <person name="Jeon C.O."/>
        </authorList>
    </citation>
    <scope>NUCLEOTIDE SEQUENCE</scope>
    <source>
        <strain evidence="1">BL</strain>
    </source>
</reference>
<comment type="caution">
    <text evidence="1">The sequence shown here is derived from an EMBL/GenBank/DDBJ whole genome shotgun (WGS) entry which is preliminary data.</text>
</comment>
<evidence type="ECO:0000313" key="2">
    <source>
        <dbReference type="Proteomes" id="UP001139971"/>
    </source>
</evidence>
<dbReference type="AlphaFoldDB" id="A0A9X4BHZ7"/>
<protein>
    <submittedName>
        <fullName evidence="1">Uncharacterized protein</fullName>
    </submittedName>
</protein>
<sequence length="389" mass="42360">MTARARLITTLVALVLVAPVAGIRLQDTERLERFHTRRLAAWPEPAAFVDPPAAFRAARAWLTDRAWPTIAATNAYKRFLYFVLGSPPAHKLTIGLDGQVFLNSWNETEPDVLLESLCVRAHGADAGRGLSRSLGELATFSREIATPVDVIVVPTTATLYAERLPPSVSRRLREGCAAVAAGRSALRDVQVPAGVRYLYLYDALRPFLADPAFYPRNNWHASGKSLAVLRDTWLAAAGLPAVVDERIEAVDQPAEMLLMSGVADPQPAYAVRNAHVRFDAARDAAFRAAVGDLFTNPAFPSHVYLNDRPPVDASLLIVSDSFGQLAAEVFAGAFAEVTQVNTNDLPLGNAAELVARARALHRVDRIVLLFQEGGVDRAINYGRVLRRAQ</sequence>